<feature type="chain" id="PRO_5043986489" evidence="2">
    <location>
        <begin position="26"/>
        <end position="689"/>
    </location>
</feature>
<proteinExistence type="predicted"/>
<feature type="signal peptide" evidence="2">
    <location>
        <begin position="1"/>
        <end position="25"/>
    </location>
</feature>
<dbReference type="EMBL" id="CP159218">
    <property type="protein sequence ID" value="XCG63007.1"/>
    <property type="molecule type" value="Genomic_DNA"/>
</dbReference>
<evidence type="ECO:0000256" key="2">
    <source>
        <dbReference type="SAM" id="SignalP"/>
    </source>
</evidence>
<keyword evidence="2" id="KW-0732">Signal</keyword>
<accession>A0AAU8DQ53</accession>
<dbReference type="PROSITE" id="PS51318">
    <property type="entry name" value="TAT"/>
    <property type="match status" value="1"/>
</dbReference>
<dbReference type="InterPro" id="IPR006311">
    <property type="entry name" value="TAT_signal"/>
</dbReference>
<evidence type="ECO:0000313" key="3">
    <source>
        <dbReference type="EMBL" id="XCG63007.1"/>
    </source>
</evidence>
<dbReference type="AlphaFoldDB" id="A0AAU8DQ53"/>
<reference evidence="3" key="1">
    <citation type="submission" date="2024-05" db="EMBL/GenBank/DDBJ databases">
        <authorList>
            <person name="Cai S.Y."/>
            <person name="Jin L.M."/>
            <person name="Li H.R."/>
        </authorList>
    </citation>
    <scope>NUCLEOTIDE SEQUENCE</scope>
    <source>
        <strain evidence="3">A5-74</strain>
    </source>
</reference>
<sequence length="689" mass="71905">MTSSPHSSSAALSRRAVIAAGGVLAATATLAGTAAAAPAGTVSTGGRKSGRKRLTNLAHLDFLTDRVAVTATAAHSSYRLDSDPRVGVIWVYADAVDGGGFRRVGGGPYDAATDTWGQGAYDSDDMTRAAVCYLREWQATGSRHSREQAYQQLRGVAYFQTLTGPSAGNGILWMQPDGSFNREPTPPDDPNPADSAVSYWTARTLWAYGEGYAAFRRHDAHFAKFLSDRVALTLTALERDVLVRYGKYQLIHGTKVPDWLIVDGADATSEAMLGLAAYVRADGPHARRAATALEKFARGVAEMADGTTTRWPFRAVLPWALSRSDWHAWGSQMSSALAAASSALKDRALLPAAVGDTAGFTAHLLTSTGPVNGLLPTPGDKVIIAYGVDARLQACVRVGEATRRPAISALGGLAAAWYFGANAAGTPVYDPQTGWTADGVAPDGTVNRNGGAESTIHGVLSMQVLDAHPELAALARAAAGNSRTDGLQVLEAESATLAGAARVFTPVSAWTGESLWSGSAVELGAGGTITFTLPASDQDRLVQPVIARTAGSDGRARASAGSRSLGTVDFGTGAQGTAPSPDELLPVELLGTVGGSARSVVFTGARGTGRVDALQVMPELATLTATGDGRQVWLISSKAPQSRTKQLTVQRSGRAWVCDKDGRTVRELRLKSGRNRLPVPAGGFLLVVT</sequence>
<gene>
    <name evidence="3" type="ORF">ABLG96_17600</name>
</gene>
<evidence type="ECO:0000256" key="1">
    <source>
        <dbReference type="SAM" id="MobiDB-lite"/>
    </source>
</evidence>
<organism evidence="3">
    <name type="scientific">Nakamurella sp. A5-74</name>
    <dbReference type="NCBI Taxonomy" id="3158264"/>
    <lineage>
        <taxon>Bacteria</taxon>
        <taxon>Bacillati</taxon>
        <taxon>Actinomycetota</taxon>
        <taxon>Actinomycetes</taxon>
        <taxon>Nakamurellales</taxon>
        <taxon>Nakamurellaceae</taxon>
        <taxon>Nakamurella</taxon>
    </lineage>
</organism>
<protein>
    <submittedName>
        <fullName evidence="3">Uncharacterized protein</fullName>
    </submittedName>
</protein>
<name>A0AAU8DQ53_9ACTN</name>
<feature type="compositionally biased region" description="Low complexity" evidence="1">
    <location>
        <begin position="552"/>
        <end position="566"/>
    </location>
</feature>
<feature type="region of interest" description="Disordered" evidence="1">
    <location>
        <begin position="552"/>
        <end position="582"/>
    </location>
</feature>
<dbReference type="RefSeq" id="WP_353648622.1">
    <property type="nucleotide sequence ID" value="NZ_CP159218.1"/>
</dbReference>